<dbReference type="PhylomeDB" id="A7IIL0"/>
<dbReference type="GO" id="GO:0003677">
    <property type="term" value="F:DNA binding"/>
    <property type="evidence" value="ECO:0007669"/>
    <property type="project" value="UniProtKB-UniRule"/>
</dbReference>
<dbReference type="HOGENOM" id="CLU_069356_23_2_5"/>
<dbReference type="AlphaFoldDB" id="A7IIL0"/>
<dbReference type="PRINTS" id="PR00455">
    <property type="entry name" value="HTHTETR"/>
</dbReference>
<organism evidence="7 8">
    <name type="scientific">Xanthobacter autotrophicus (strain ATCC BAA-1158 / Py2)</name>
    <dbReference type="NCBI Taxonomy" id="78245"/>
    <lineage>
        <taxon>Bacteria</taxon>
        <taxon>Pseudomonadati</taxon>
        <taxon>Pseudomonadota</taxon>
        <taxon>Alphaproteobacteria</taxon>
        <taxon>Hyphomicrobiales</taxon>
        <taxon>Xanthobacteraceae</taxon>
        <taxon>Xanthobacter</taxon>
    </lineage>
</organism>
<keyword evidence="2 4" id="KW-0238">DNA-binding</keyword>
<dbReference type="STRING" id="78245.Xaut_2611"/>
<feature type="compositionally biased region" description="Low complexity" evidence="5">
    <location>
        <begin position="1"/>
        <end position="19"/>
    </location>
</feature>
<dbReference type="Proteomes" id="UP000002417">
    <property type="component" value="Chromosome"/>
</dbReference>
<dbReference type="Gene3D" id="1.10.357.10">
    <property type="entry name" value="Tetracycline Repressor, domain 2"/>
    <property type="match status" value="1"/>
</dbReference>
<dbReference type="SUPFAM" id="SSF48498">
    <property type="entry name" value="Tetracyclin repressor-like, C-terminal domain"/>
    <property type="match status" value="1"/>
</dbReference>
<dbReference type="OrthoDB" id="9787680at2"/>
<dbReference type="InterPro" id="IPR001647">
    <property type="entry name" value="HTH_TetR"/>
</dbReference>
<dbReference type="PANTHER" id="PTHR47506">
    <property type="entry name" value="TRANSCRIPTIONAL REGULATORY PROTEIN"/>
    <property type="match status" value="1"/>
</dbReference>
<feature type="DNA-binding region" description="H-T-H motif" evidence="4">
    <location>
        <begin position="63"/>
        <end position="82"/>
    </location>
</feature>
<evidence type="ECO:0000313" key="8">
    <source>
        <dbReference type="Proteomes" id="UP000002417"/>
    </source>
</evidence>
<dbReference type="Pfam" id="PF00440">
    <property type="entry name" value="TetR_N"/>
    <property type="match status" value="1"/>
</dbReference>
<evidence type="ECO:0000256" key="4">
    <source>
        <dbReference type="PROSITE-ProRule" id="PRU00335"/>
    </source>
</evidence>
<reference evidence="7 8" key="1">
    <citation type="submission" date="2007-07" db="EMBL/GenBank/DDBJ databases">
        <title>Complete sequence of chromosome of Xanthobacter autotrophicus Py2.</title>
        <authorList>
            <consortium name="US DOE Joint Genome Institute"/>
            <person name="Copeland A."/>
            <person name="Lucas S."/>
            <person name="Lapidus A."/>
            <person name="Barry K."/>
            <person name="Glavina del Rio T."/>
            <person name="Hammon N."/>
            <person name="Israni S."/>
            <person name="Dalin E."/>
            <person name="Tice H."/>
            <person name="Pitluck S."/>
            <person name="Sims D."/>
            <person name="Brettin T."/>
            <person name="Bruce D."/>
            <person name="Detter J.C."/>
            <person name="Han C."/>
            <person name="Tapia R."/>
            <person name="Brainard J."/>
            <person name="Schmutz J."/>
            <person name="Larimer F."/>
            <person name="Land M."/>
            <person name="Hauser L."/>
            <person name="Kyrpides N."/>
            <person name="Kim E."/>
            <person name="Ensigns S.A."/>
            <person name="Richardson P."/>
        </authorList>
    </citation>
    <scope>NUCLEOTIDE SEQUENCE [LARGE SCALE GENOMIC DNA]</scope>
    <source>
        <strain evidence="8">ATCC BAA-1158 / Py2</strain>
    </source>
</reference>
<sequence length="228" mass="24486">MQQAKTARAPTAKALTAKAQKAKAERANPHAPDPAPEAEPNARERIIAAATRLFCQYGITAVGVDAVVAEAATAKATLYKAFGSKERLVEAVLEREGSAWRDWFLGELLKGEAAPLARLRRIFPVLREWFGDERFFGCPFINAVAEHDKRDDRMRQIALAHKKVVLATLSRLAAEAGARDPEGAAHQLGLLIDGAIVAAMITQDQNVAVLAGEAADLLLARMTAAEAA</sequence>
<dbReference type="PROSITE" id="PS50977">
    <property type="entry name" value="HTH_TETR_2"/>
    <property type="match status" value="1"/>
</dbReference>
<evidence type="ECO:0000256" key="2">
    <source>
        <dbReference type="ARBA" id="ARBA00023125"/>
    </source>
</evidence>
<keyword evidence="8" id="KW-1185">Reference proteome</keyword>
<accession>A7IIL0</accession>
<evidence type="ECO:0000256" key="1">
    <source>
        <dbReference type="ARBA" id="ARBA00023015"/>
    </source>
</evidence>
<dbReference type="EMBL" id="CP000781">
    <property type="protein sequence ID" value="ABS67853.1"/>
    <property type="molecule type" value="Genomic_DNA"/>
</dbReference>
<keyword evidence="3" id="KW-0804">Transcription</keyword>
<feature type="domain" description="HTH tetR-type" evidence="6">
    <location>
        <begin position="40"/>
        <end position="100"/>
    </location>
</feature>
<evidence type="ECO:0000256" key="3">
    <source>
        <dbReference type="ARBA" id="ARBA00023163"/>
    </source>
</evidence>
<dbReference type="Pfam" id="PF16925">
    <property type="entry name" value="TetR_C_13"/>
    <property type="match status" value="1"/>
</dbReference>
<gene>
    <name evidence="7" type="ordered locus">Xaut_2611</name>
</gene>
<name>A7IIL0_XANP2</name>
<dbReference type="InterPro" id="IPR011075">
    <property type="entry name" value="TetR_C"/>
</dbReference>
<proteinExistence type="predicted"/>
<dbReference type="PANTHER" id="PTHR47506:SF3">
    <property type="entry name" value="HTH-TYPE TRANSCRIPTIONAL REGULATOR LMRA"/>
    <property type="match status" value="1"/>
</dbReference>
<evidence type="ECO:0000259" key="6">
    <source>
        <dbReference type="PROSITE" id="PS50977"/>
    </source>
</evidence>
<dbReference type="KEGG" id="xau:Xaut_2611"/>
<dbReference type="SUPFAM" id="SSF46689">
    <property type="entry name" value="Homeodomain-like"/>
    <property type="match status" value="1"/>
</dbReference>
<feature type="region of interest" description="Disordered" evidence="5">
    <location>
        <begin position="1"/>
        <end position="40"/>
    </location>
</feature>
<protein>
    <submittedName>
        <fullName evidence="7">Transcriptional regulator, TetR family</fullName>
    </submittedName>
</protein>
<keyword evidence="1" id="KW-0805">Transcription regulation</keyword>
<evidence type="ECO:0000256" key="5">
    <source>
        <dbReference type="SAM" id="MobiDB-lite"/>
    </source>
</evidence>
<dbReference type="eggNOG" id="COG1309">
    <property type="taxonomic scope" value="Bacteria"/>
</dbReference>
<dbReference type="InterPro" id="IPR009057">
    <property type="entry name" value="Homeodomain-like_sf"/>
</dbReference>
<dbReference type="InterPro" id="IPR036271">
    <property type="entry name" value="Tet_transcr_reg_TetR-rel_C_sf"/>
</dbReference>
<evidence type="ECO:0000313" key="7">
    <source>
        <dbReference type="EMBL" id="ABS67853.1"/>
    </source>
</evidence>